<gene>
    <name evidence="1" type="ORF">SPLIT_LOCUS10424</name>
</gene>
<proteinExistence type="predicted"/>
<accession>A0A9P0IDZ7</accession>
<keyword evidence="2" id="KW-1185">Reference proteome</keyword>
<dbReference type="AlphaFoldDB" id="A0A9P0IDZ7"/>
<name>A0A9P0IDZ7_SPOLI</name>
<organism evidence="1 2">
    <name type="scientific">Spodoptera littoralis</name>
    <name type="common">Egyptian cotton leafworm</name>
    <dbReference type="NCBI Taxonomy" id="7109"/>
    <lineage>
        <taxon>Eukaryota</taxon>
        <taxon>Metazoa</taxon>
        <taxon>Ecdysozoa</taxon>
        <taxon>Arthropoda</taxon>
        <taxon>Hexapoda</taxon>
        <taxon>Insecta</taxon>
        <taxon>Pterygota</taxon>
        <taxon>Neoptera</taxon>
        <taxon>Endopterygota</taxon>
        <taxon>Lepidoptera</taxon>
        <taxon>Glossata</taxon>
        <taxon>Ditrysia</taxon>
        <taxon>Noctuoidea</taxon>
        <taxon>Noctuidae</taxon>
        <taxon>Amphipyrinae</taxon>
        <taxon>Spodoptera</taxon>
    </lineage>
</organism>
<sequence length="70" mass="8080">MYKEQFNVVFTVCFGDKVYNCVSRMCRIFIRPQQTTVSQKEGLWSVCMVFVAPDKSCPLLSSLICGRSRF</sequence>
<dbReference type="EMBL" id="LR824536">
    <property type="protein sequence ID" value="CAH1645071.1"/>
    <property type="molecule type" value="Genomic_DNA"/>
</dbReference>
<protein>
    <submittedName>
        <fullName evidence="1">Uncharacterized protein</fullName>
    </submittedName>
</protein>
<evidence type="ECO:0000313" key="2">
    <source>
        <dbReference type="Proteomes" id="UP001153321"/>
    </source>
</evidence>
<dbReference type="Proteomes" id="UP001153321">
    <property type="component" value="Chromosome 5"/>
</dbReference>
<reference evidence="1" key="1">
    <citation type="submission" date="2022-02" db="EMBL/GenBank/DDBJ databases">
        <authorList>
            <person name="King R."/>
        </authorList>
    </citation>
    <scope>NUCLEOTIDE SEQUENCE</scope>
</reference>
<evidence type="ECO:0000313" key="1">
    <source>
        <dbReference type="EMBL" id="CAH1645071.1"/>
    </source>
</evidence>